<keyword evidence="7" id="KW-1133">Transmembrane helix</keyword>
<keyword evidence="4 6" id="KW-0862">Zinc</keyword>
<dbReference type="Proteomes" id="UP001061361">
    <property type="component" value="Chromosome"/>
</dbReference>
<feature type="domain" description="CAAX prenyl protease 1 N-terminal" evidence="9">
    <location>
        <begin position="31"/>
        <end position="201"/>
    </location>
</feature>
<proteinExistence type="inferred from homology"/>
<feature type="transmembrane region" description="Helical" evidence="7">
    <location>
        <begin position="101"/>
        <end position="125"/>
    </location>
</feature>
<feature type="transmembrane region" description="Helical" evidence="7">
    <location>
        <begin position="288"/>
        <end position="308"/>
    </location>
</feature>
<feature type="domain" description="Peptidase M48" evidence="8">
    <location>
        <begin position="205"/>
        <end position="411"/>
    </location>
</feature>
<evidence type="ECO:0000256" key="4">
    <source>
        <dbReference type="ARBA" id="ARBA00022833"/>
    </source>
</evidence>
<evidence type="ECO:0000256" key="5">
    <source>
        <dbReference type="ARBA" id="ARBA00023049"/>
    </source>
</evidence>
<keyword evidence="2" id="KW-0479">Metal-binding</keyword>
<dbReference type="Gene3D" id="3.30.2010.10">
    <property type="entry name" value="Metalloproteases ('zincins'), catalytic domain"/>
    <property type="match status" value="1"/>
</dbReference>
<evidence type="ECO:0000313" key="10">
    <source>
        <dbReference type="EMBL" id="BDQ35108.1"/>
    </source>
</evidence>
<gene>
    <name evidence="10" type="ORF">JCM14722_26500</name>
</gene>
<name>A0ABN6RYN3_9BACT</name>
<protein>
    <submittedName>
        <fullName evidence="10">Peptidase M48</fullName>
    </submittedName>
</protein>
<evidence type="ECO:0000259" key="8">
    <source>
        <dbReference type="Pfam" id="PF01435"/>
    </source>
</evidence>
<feature type="transmembrane region" description="Helical" evidence="7">
    <location>
        <begin position="6"/>
        <end position="25"/>
    </location>
</feature>
<dbReference type="PANTHER" id="PTHR10120">
    <property type="entry name" value="CAAX PRENYL PROTEASE 1"/>
    <property type="match status" value="1"/>
</dbReference>
<dbReference type="RefSeq" id="WP_264981999.1">
    <property type="nucleotide sequence ID" value="NZ_AP026708.1"/>
</dbReference>
<dbReference type="CDD" id="cd07343">
    <property type="entry name" value="M48A_Zmpste24p_like"/>
    <property type="match status" value="1"/>
</dbReference>
<organism evidence="10 11">
    <name type="scientific">Pseudodesulfovibrio portus</name>
    <dbReference type="NCBI Taxonomy" id="231439"/>
    <lineage>
        <taxon>Bacteria</taxon>
        <taxon>Pseudomonadati</taxon>
        <taxon>Thermodesulfobacteriota</taxon>
        <taxon>Desulfovibrionia</taxon>
        <taxon>Desulfovibrionales</taxon>
        <taxon>Desulfovibrionaceae</taxon>
    </lineage>
</organism>
<feature type="transmembrane region" description="Helical" evidence="7">
    <location>
        <begin position="146"/>
        <end position="166"/>
    </location>
</feature>
<keyword evidence="7" id="KW-0472">Membrane</keyword>
<feature type="transmembrane region" description="Helical" evidence="7">
    <location>
        <begin position="320"/>
        <end position="343"/>
    </location>
</feature>
<sequence>MNVYLIVIIASLVASWLLGLLSDLLTSRAMRPEPPSDFADVFDPATYARSQEYARASMRFSCVTETFNTATIIVLILAGAFNWLDLAVRSPALSPIPTGLAYIGSLALASALMSMPFEAYHTFVLENRFGFNTTTLRTFLLDRLKGVLLTSVLGGVLAAGVLFFFHEAGALAWLWCWGFAVAATLILTYVAPTWILPLFNKFTPMEAGELRTAIEEYARKNGFELSGIFVMDGSKRSTKGNAFFTGLGKRRRIALFDTLIKEMTTEEIVAVLAHEVGHAKLGHIRKRLVTGIAKTGLIFWLMSLFLNSRGLFDAFGMEHMSVYAGLIFFFLLYTPISMILSVLSNLSSRRHEFQADAFASKTTDSGGAAMISALKKLSAQNLSNLTPHPLTVWLEYGHPPVIDRVRALRAPAPAP</sequence>
<comment type="cofactor">
    <cofactor evidence="6">
        <name>Zn(2+)</name>
        <dbReference type="ChEBI" id="CHEBI:29105"/>
    </cofactor>
    <text evidence="6">Binds 1 zinc ion per subunit.</text>
</comment>
<evidence type="ECO:0000256" key="1">
    <source>
        <dbReference type="ARBA" id="ARBA00022670"/>
    </source>
</evidence>
<evidence type="ECO:0000256" key="2">
    <source>
        <dbReference type="ARBA" id="ARBA00022723"/>
    </source>
</evidence>
<evidence type="ECO:0000259" key="9">
    <source>
        <dbReference type="Pfam" id="PF16491"/>
    </source>
</evidence>
<dbReference type="EMBL" id="AP026708">
    <property type="protein sequence ID" value="BDQ35108.1"/>
    <property type="molecule type" value="Genomic_DNA"/>
</dbReference>
<keyword evidence="11" id="KW-1185">Reference proteome</keyword>
<feature type="transmembrane region" description="Helical" evidence="7">
    <location>
        <begin position="60"/>
        <end position="81"/>
    </location>
</feature>
<keyword evidence="7" id="KW-0812">Transmembrane</keyword>
<evidence type="ECO:0000313" key="11">
    <source>
        <dbReference type="Proteomes" id="UP001061361"/>
    </source>
</evidence>
<keyword evidence="5 6" id="KW-0482">Metalloprotease</keyword>
<dbReference type="InterPro" id="IPR027057">
    <property type="entry name" value="CAXX_Prtase_1"/>
</dbReference>
<dbReference type="InterPro" id="IPR001915">
    <property type="entry name" value="Peptidase_M48"/>
</dbReference>
<dbReference type="Pfam" id="PF16491">
    <property type="entry name" value="Peptidase_M48_N"/>
    <property type="match status" value="1"/>
</dbReference>
<evidence type="ECO:0000256" key="7">
    <source>
        <dbReference type="SAM" id="Phobius"/>
    </source>
</evidence>
<keyword evidence="3 6" id="KW-0378">Hydrolase</keyword>
<evidence type="ECO:0000256" key="3">
    <source>
        <dbReference type="ARBA" id="ARBA00022801"/>
    </source>
</evidence>
<keyword evidence="1 6" id="KW-0645">Protease</keyword>
<reference evidence="10" key="1">
    <citation type="submission" date="2022-08" db="EMBL/GenBank/DDBJ databases">
        <title>Genome Sequence of the sulphate-reducing bacterium, Pseudodesulfovibrio portus JCM14722.</title>
        <authorList>
            <person name="Kondo R."/>
            <person name="Kataoka T."/>
        </authorList>
    </citation>
    <scope>NUCLEOTIDE SEQUENCE</scope>
    <source>
        <strain evidence="10">JCM 14722</strain>
    </source>
</reference>
<dbReference type="InterPro" id="IPR032456">
    <property type="entry name" value="Peptidase_M48_N"/>
</dbReference>
<dbReference type="Pfam" id="PF01435">
    <property type="entry name" value="Peptidase_M48"/>
    <property type="match status" value="1"/>
</dbReference>
<feature type="transmembrane region" description="Helical" evidence="7">
    <location>
        <begin position="172"/>
        <end position="196"/>
    </location>
</feature>
<evidence type="ECO:0000256" key="6">
    <source>
        <dbReference type="RuleBase" id="RU003983"/>
    </source>
</evidence>
<accession>A0ABN6RYN3</accession>
<comment type="similarity">
    <text evidence="6">Belongs to the peptidase M48 family.</text>
</comment>